<accession>A0A1E3XF75</accession>
<organism evidence="1 2">
    <name type="scientific">Candidatus Scalindua rubra</name>
    <dbReference type="NCBI Taxonomy" id="1872076"/>
    <lineage>
        <taxon>Bacteria</taxon>
        <taxon>Pseudomonadati</taxon>
        <taxon>Planctomycetota</taxon>
        <taxon>Candidatus Brocadiia</taxon>
        <taxon>Candidatus Brocadiales</taxon>
        <taxon>Candidatus Scalinduaceae</taxon>
        <taxon>Candidatus Scalindua</taxon>
    </lineage>
</organism>
<reference evidence="1 2" key="1">
    <citation type="submission" date="2016-07" db="EMBL/GenBank/DDBJ databases">
        <title>Draft genome of Scalindua rubra, obtained from a brine-seawater interface in the Red Sea, sheds light on salt adaptation in anammox bacteria.</title>
        <authorList>
            <person name="Speth D.R."/>
            <person name="Lagkouvardos I."/>
            <person name="Wang Y."/>
            <person name="Qian P.-Y."/>
            <person name="Dutilh B.E."/>
            <person name="Jetten M.S."/>
        </authorList>
    </citation>
    <scope>NUCLEOTIDE SEQUENCE [LARGE SCALE GENOMIC DNA]</scope>
    <source>
        <strain evidence="1">BSI-1</strain>
    </source>
</reference>
<gene>
    <name evidence="1" type="ORF">SCARUB_00542</name>
</gene>
<evidence type="ECO:0000313" key="1">
    <source>
        <dbReference type="EMBL" id="ODS34283.1"/>
    </source>
</evidence>
<dbReference type="AlphaFoldDB" id="A0A1E3XF75"/>
<sequence length="93" mass="11107">MTERSPRPTGYMDKERAESERRRKEYLEWLKRSQAESKARRKAFVASTREYSATLGKYDSPEYKEHIKKYKELRSKDGFGKQEELPLDKKTQG</sequence>
<comment type="caution">
    <text evidence="1">The sequence shown here is derived from an EMBL/GenBank/DDBJ whole genome shotgun (WGS) entry which is preliminary data.</text>
</comment>
<dbReference type="Proteomes" id="UP000094056">
    <property type="component" value="Unassembled WGS sequence"/>
</dbReference>
<name>A0A1E3XF75_9BACT</name>
<protein>
    <submittedName>
        <fullName evidence="1">Uncharacterized protein</fullName>
    </submittedName>
</protein>
<proteinExistence type="predicted"/>
<dbReference type="EMBL" id="MAYW01000009">
    <property type="protein sequence ID" value="ODS34283.1"/>
    <property type="molecule type" value="Genomic_DNA"/>
</dbReference>
<evidence type="ECO:0000313" key="2">
    <source>
        <dbReference type="Proteomes" id="UP000094056"/>
    </source>
</evidence>